<dbReference type="Pfam" id="PF13561">
    <property type="entry name" value="adh_short_C2"/>
    <property type="match status" value="1"/>
</dbReference>
<sequence length="250" mass="26076">MSQDFSNRVVLVTGGSRGIGRAISVALGRAGAKVAINYVQDSAAANSTLAEVEDAGGSGGVYQADVANEPAVQEMARHIENSLGPIDMLVTSAGIAKAQSHRDLTFKQYRDIMATNVDGTFAPIMAVKDGMIERGAGSIVCVGSVAGLRARPKMIPYSISKAAVIGLIRSFAAALGPEVRVNGVAPGLIETDMTEDMDTSLKAEMKEEAFLKRLGVPEDISEAVLFLLSGRASFISGQTFSVDGGRVTIP</sequence>
<dbReference type="PRINTS" id="PR00080">
    <property type="entry name" value="SDRFAMILY"/>
</dbReference>
<accession>A0A382JPG6</accession>
<reference evidence="4" key="1">
    <citation type="submission" date="2018-05" db="EMBL/GenBank/DDBJ databases">
        <authorList>
            <person name="Lanie J.A."/>
            <person name="Ng W.-L."/>
            <person name="Kazmierczak K.M."/>
            <person name="Andrzejewski T.M."/>
            <person name="Davidsen T.M."/>
            <person name="Wayne K.J."/>
            <person name="Tettelin H."/>
            <person name="Glass J.I."/>
            <person name="Rusch D."/>
            <person name="Podicherti R."/>
            <person name="Tsui H.-C.T."/>
            <person name="Winkler M.E."/>
        </authorList>
    </citation>
    <scope>NUCLEOTIDE SEQUENCE</scope>
</reference>
<dbReference type="FunFam" id="3.40.50.720:FF:000084">
    <property type="entry name" value="Short-chain dehydrogenase reductase"/>
    <property type="match status" value="1"/>
</dbReference>
<dbReference type="Gene3D" id="3.40.50.720">
    <property type="entry name" value="NAD(P)-binding Rossmann-like Domain"/>
    <property type="match status" value="1"/>
</dbReference>
<evidence type="ECO:0000256" key="2">
    <source>
        <dbReference type="ARBA" id="ARBA00023002"/>
    </source>
</evidence>
<dbReference type="InterPro" id="IPR002347">
    <property type="entry name" value="SDR_fam"/>
</dbReference>
<dbReference type="SUPFAM" id="SSF51735">
    <property type="entry name" value="NAD(P)-binding Rossmann-fold domains"/>
    <property type="match status" value="1"/>
</dbReference>
<feature type="domain" description="Ketoreductase" evidence="3">
    <location>
        <begin position="8"/>
        <end position="191"/>
    </location>
</feature>
<protein>
    <recommendedName>
        <fullName evidence="3">Ketoreductase domain-containing protein</fullName>
    </recommendedName>
</protein>
<keyword evidence="2" id="KW-0560">Oxidoreductase</keyword>
<evidence type="ECO:0000256" key="1">
    <source>
        <dbReference type="ARBA" id="ARBA00006484"/>
    </source>
</evidence>
<dbReference type="PANTHER" id="PTHR43639">
    <property type="entry name" value="OXIDOREDUCTASE, SHORT-CHAIN DEHYDROGENASE/REDUCTASE FAMILY (AFU_ORTHOLOGUE AFUA_5G02870)"/>
    <property type="match status" value="1"/>
</dbReference>
<dbReference type="GO" id="GO:0016491">
    <property type="term" value="F:oxidoreductase activity"/>
    <property type="evidence" value="ECO:0007669"/>
    <property type="project" value="UniProtKB-KW"/>
</dbReference>
<comment type="similarity">
    <text evidence="1">Belongs to the short-chain dehydrogenases/reductases (SDR) family.</text>
</comment>
<dbReference type="EMBL" id="UINC01075412">
    <property type="protein sequence ID" value="SVC13565.1"/>
    <property type="molecule type" value="Genomic_DNA"/>
</dbReference>
<dbReference type="PANTHER" id="PTHR43639:SF1">
    <property type="entry name" value="SHORT-CHAIN DEHYDROGENASE_REDUCTASE FAMILY PROTEIN"/>
    <property type="match status" value="1"/>
</dbReference>
<dbReference type="InterPro" id="IPR036291">
    <property type="entry name" value="NAD(P)-bd_dom_sf"/>
</dbReference>
<dbReference type="InterPro" id="IPR020904">
    <property type="entry name" value="Sc_DH/Rdtase_CS"/>
</dbReference>
<dbReference type="PRINTS" id="PR00081">
    <property type="entry name" value="GDHRDH"/>
</dbReference>
<organism evidence="4">
    <name type="scientific">marine metagenome</name>
    <dbReference type="NCBI Taxonomy" id="408172"/>
    <lineage>
        <taxon>unclassified sequences</taxon>
        <taxon>metagenomes</taxon>
        <taxon>ecological metagenomes</taxon>
    </lineage>
</organism>
<dbReference type="AlphaFoldDB" id="A0A382JPG6"/>
<dbReference type="InterPro" id="IPR057326">
    <property type="entry name" value="KR_dom"/>
</dbReference>
<gene>
    <name evidence="4" type="ORF">METZ01_LOCUS266419</name>
</gene>
<proteinExistence type="inferred from homology"/>
<evidence type="ECO:0000259" key="3">
    <source>
        <dbReference type="SMART" id="SM00822"/>
    </source>
</evidence>
<evidence type="ECO:0000313" key="4">
    <source>
        <dbReference type="EMBL" id="SVC13565.1"/>
    </source>
</evidence>
<dbReference type="SMART" id="SM00822">
    <property type="entry name" value="PKS_KR"/>
    <property type="match status" value="1"/>
</dbReference>
<name>A0A382JPG6_9ZZZZ</name>
<dbReference type="PROSITE" id="PS00061">
    <property type="entry name" value="ADH_SHORT"/>
    <property type="match status" value="1"/>
</dbReference>